<reference evidence="11" key="1">
    <citation type="submission" date="2017-04" db="EMBL/GenBank/DDBJ databases">
        <authorList>
            <person name="Varghese N."/>
            <person name="Submissions S."/>
        </authorList>
    </citation>
    <scope>NUCLEOTIDE SEQUENCE [LARGE SCALE GENOMIC DNA]</scope>
    <source>
        <strain evidence="11">RKEM611</strain>
    </source>
</reference>
<dbReference type="GO" id="GO:0005737">
    <property type="term" value="C:cytoplasm"/>
    <property type="evidence" value="ECO:0007669"/>
    <property type="project" value="TreeGrafter"/>
</dbReference>
<dbReference type="GO" id="GO:0004639">
    <property type="term" value="F:phosphoribosylaminoimidazolesuccinocarboxamide synthase activity"/>
    <property type="evidence" value="ECO:0007669"/>
    <property type="project" value="UniProtKB-UniRule"/>
</dbReference>
<dbReference type="Gene3D" id="3.30.200.20">
    <property type="entry name" value="Phosphorylase Kinase, domain 1"/>
    <property type="match status" value="1"/>
</dbReference>
<keyword evidence="6 8" id="KW-0067">ATP-binding</keyword>
<dbReference type="UniPathway" id="UPA00074">
    <property type="reaction ID" value="UER00131"/>
</dbReference>
<dbReference type="CDD" id="cd01414">
    <property type="entry name" value="SAICAR_synt_Sc"/>
    <property type="match status" value="1"/>
</dbReference>
<evidence type="ECO:0000313" key="10">
    <source>
        <dbReference type="EMBL" id="SMF32187.1"/>
    </source>
</evidence>
<evidence type="ECO:0000256" key="5">
    <source>
        <dbReference type="ARBA" id="ARBA00022755"/>
    </source>
</evidence>
<dbReference type="Proteomes" id="UP000192907">
    <property type="component" value="Unassembled WGS sequence"/>
</dbReference>
<keyword evidence="4 8" id="KW-0547">Nucleotide-binding</keyword>
<evidence type="ECO:0000256" key="7">
    <source>
        <dbReference type="ARBA" id="ARBA00048475"/>
    </source>
</evidence>
<comment type="similarity">
    <text evidence="2 8">Belongs to the SAICAR synthetase family.</text>
</comment>
<keyword evidence="5 8" id="KW-0658">Purine biosynthesis</keyword>
<keyword evidence="11" id="KW-1185">Reference proteome</keyword>
<keyword evidence="3 8" id="KW-0436">Ligase</keyword>
<dbReference type="PROSITE" id="PS01058">
    <property type="entry name" value="SAICAR_SYNTHETASE_2"/>
    <property type="match status" value="1"/>
</dbReference>
<dbReference type="OrthoDB" id="9801549at2"/>
<organism evidence="10 11">
    <name type="scientific">Pseudobacteriovorax antillogorgiicola</name>
    <dbReference type="NCBI Taxonomy" id="1513793"/>
    <lineage>
        <taxon>Bacteria</taxon>
        <taxon>Pseudomonadati</taxon>
        <taxon>Bdellovibrionota</taxon>
        <taxon>Oligoflexia</taxon>
        <taxon>Oligoflexales</taxon>
        <taxon>Pseudobacteriovoracaceae</taxon>
        <taxon>Pseudobacteriovorax</taxon>
    </lineage>
</organism>
<protein>
    <recommendedName>
        <fullName evidence="8">Phosphoribosylaminoimidazole-succinocarboxamide synthase</fullName>
        <ecNumber evidence="8">6.3.2.6</ecNumber>
    </recommendedName>
    <alternativeName>
        <fullName evidence="8">SAICAR synthetase</fullName>
    </alternativeName>
</protein>
<dbReference type="EC" id="6.3.2.6" evidence="8"/>
<evidence type="ECO:0000256" key="4">
    <source>
        <dbReference type="ARBA" id="ARBA00022741"/>
    </source>
</evidence>
<evidence type="ECO:0000313" key="11">
    <source>
        <dbReference type="Proteomes" id="UP000192907"/>
    </source>
</evidence>
<dbReference type="Pfam" id="PF01259">
    <property type="entry name" value="SAICAR_synt"/>
    <property type="match status" value="1"/>
</dbReference>
<evidence type="ECO:0000256" key="8">
    <source>
        <dbReference type="HAMAP-Rule" id="MF_00137"/>
    </source>
</evidence>
<evidence type="ECO:0000259" key="9">
    <source>
        <dbReference type="Pfam" id="PF01259"/>
    </source>
</evidence>
<comment type="catalytic activity">
    <reaction evidence="7 8">
        <text>5-amino-1-(5-phospho-D-ribosyl)imidazole-4-carboxylate + L-aspartate + ATP = (2S)-2-[5-amino-1-(5-phospho-beta-D-ribosyl)imidazole-4-carboxamido]succinate + ADP + phosphate + 2 H(+)</text>
        <dbReference type="Rhea" id="RHEA:22628"/>
        <dbReference type="ChEBI" id="CHEBI:15378"/>
        <dbReference type="ChEBI" id="CHEBI:29991"/>
        <dbReference type="ChEBI" id="CHEBI:30616"/>
        <dbReference type="ChEBI" id="CHEBI:43474"/>
        <dbReference type="ChEBI" id="CHEBI:58443"/>
        <dbReference type="ChEBI" id="CHEBI:77657"/>
        <dbReference type="ChEBI" id="CHEBI:456216"/>
        <dbReference type="EC" id="6.3.2.6"/>
    </reaction>
</comment>
<accession>A0A1Y6BWC8</accession>
<evidence type="ECO:0000256" key="1">
    <source>
        <dbReference type="ARBA" id="ARBA00004672"/>
    </source>
</evidence>
<dbReference type="GO" id="GO:0005524">
    <property type="term" value="F:ATP binding"/>
    <property type="evidence" value="ECO:0007669"/>
    <property type="project" value="UniProtKB-KW"/>
</dbReference>
<comment type="pathway">
    <text evidence="1 8">Purine metabolism; IMP biosynthesis via de novo pathway; 5-amino-1-(5-phospho-D-ribosyl)imidazole-4-carboxamide from 5-amino-1-(5-phospho-D-ribosyl)imidazole-4-carboxylate: step 1/2.</text>
</comment>
<gene>
    <name evidence="8" type="primary">purC</name>
    <name evidence="10" type="ORF">SAMN06296036_11011</name>
</gene>
<dbReference type="GO" id="GO:0006189">
    <property type="term" value="P:'de novo' IMP biosynthetic process"/>
    <property type="evidence" value="ECO:0007669"/>
    <property type="project" value="UniProtKB-UniRule"/>
</dbReference>
<dbReference type="InterPro" id="IPR018236">
    <property type="entry name" value="SAICAR_synthetase_CS"/>
</dbReference>
<sequence>MKALNQALNEISSSSNGPEAIRQFAYYGMSDSQKAQYVAEGFEAYQGKVRELLKKDETLYIFHTDRLTAFDKYIGMVPFKGAILSEISRFWLQNVADIAPTHLEAVINERVLKVKACEPVKAEVIVRGYMAGSMQRAYQKGIREFCGCTLPDGLQDYQQLPEPIITPTTKAAAFEHDEDASPEELVAQGVCTADEWQQISELAFKLFARGQEVYGEKGWILVDTKYEFGRDKNGKIIVIDEIHTPDSSRLWVKASYEARVKAGEAPEMLDKENVRRFLISKGFSGEGSVPEVPADVLVSLAQVYLRVAETLKGEQLQISLSPDHITI</sequence>
<name>A0A1Y6BWC8_9BACT</name>
<dbReference type="EMBL" id="FWZT01000010">
    <property type="protein sequence ID" value="SMF32187.1"/>
    <property type="molecule type" value="Genomic_DNA"/>
</dbReference>
<evidence type="ECO:0000256" key="3">
    <source>
        <dbReference type="ARBA" id="ARBA00022598"/>
    </source>
</evidence>
<dbReference type="AlphaFoldDB" id="A0A1Y6BWC8"/>
<dbReference type="Gene3D" id="3.30.470.20">
    <property type="entry name" value="ATP-grasp fold, B domain"/>
    <property type="match status" value="1"/>
</dbReference>
<proteinExistence type="inferred from homology"/>
<dbReference type="PANTHER" id="PTHR43700">
    <property type="entry name" value="PHOSPHORIBOSYLAMINOIMIDAZOLE-SUCCINOCARBOXAMIDE SYNTHASE"/>
    <property type="match status" value="1"/>
</dbReference>
<dbReference type="PANTHER" id="PTHR43700:SF1">
    <property type="entry name" value="PHOSPHORIBOSYLAMINOIMIDAZOLE-SUCCINOCARBOXAMIDE SYNTHASE"/>
    <property type="match status" value="1"/>
</dbReference>
<feature type="domain" description="SAICAR synthetase/ADE2 N-terminal" evidence="9">
    <location>
        <begin position="44"/>
        <end position="280"/>
    </location>
</feature>
<evidence type="ECO:0000256" key="6">
    <source>
        <dbReference type="ARBA" id="ARBA00022840"/>
    </source>
</evidence>
<evidence type="ECO:0000256" key="2">
    <source>
        <dbReference type="ARBA" id="ARBA00010190"/>
    </source>
</evidence>
<dbReference type="RefSeq" id="WP_132320661.1">
    <property type="nucleotide sequence ID" value="NZ_FWZT01000010.1"/>
</dbReference>
<dbReference type="STRING" id="1513793.SAMN06296036_11011"/>
<dbReference type="InterPro" id="IPR028923">
    <property type="entry name" value="SAICAR_synt/ADE2_N"/>
</dbReference>
<dbReference type="HAMAP" id="MF_00137">
    <property type="entry name" value="SAICAR_synth"/>
    <property type="match status" value="1"/>
</dbReference>
<dbReference type="SUPFAM" id="SSF56104">
    <property type="entry name" value="SAICAR synthase-like"/>
    <property type="match status" value="1"/>
</dbReference>